<dbReference type="InterPro" id="IPR050361">
    <property type="entry name" value="MPP/UQCRC_Complex"/>
</dbReference>
<keyword evidence="3" id="KW-0378">Hydrolase</keyword>
<evidence type="ECO:0000256" key="1">
    <source>
        <dbReference type="ARBA" id="ARBA00001947"/>
    </source>
</evidence>
<protein>
    <submittedName>
        <fullName evidence="9">M16 family metallopeptidase</fullName>
    </submittedName>
</protein>
<evidence type="ECO:0000256" key="6">
    <source>
        <dbReference type="SAM" id="SignalP"/>
    </source>
</evidence>
<name>A0ABW5DL00_9PROT</name>
<dbReference type="EMBL" id="JBHUIP010000003">
    <property type="protein sequence ID" value="MFD2261657.1"/>
    <property type="molecule type" value="Genomic_DNA"/>
</dbReference>
<dbReference type="Proteomes" id="UP001597295">
    <property type="component" value="Unassembled WGS sequence"/>
</dbReference>
<accession>A0ABW5DL00</accession>
<evidence type="ECO:0000256" key="2">
    <source>
        <dbReference type="ARBA" id="ARBA00007261"/>
    </source>
</evidence>
<evidence type="ECO:0000259" key="8">
    <source>
        <dbReference type="Pfam" id="PF05193"/>
    </source>
</evidence>
<dbReference type="InterPro" id="IPR007863">
    <property type="entry name" value="Peptidase_M16_C"/>
</dbReference>
<keyword evidence="3" id="KW-0645">Protease</keyword>
<comment type="similarity">
    <text evidence="2 4">Belongs to the peptidase M16 family.</text>
</comment>
<reference evidence="10" key="1">
    <citation type="journal article" date="2019" name="Int. J. Syst. Evol. Microbiol.">
        <title>The Global Catalogue of Microorganisms (GCM) 10K type strain sequencing project: providing services to taxonomists for standard genome sequencing and annotation.</title>
        <authorList>
            <consortium name="The Broad Institute Genomics Platform"/>
            <consortium name="The Broad Institute Genome Sequencing Center for Infectious Disease"/>
            <person name="Wu L."/>
            <person name="Ma J."/>
        </authorList>
    </citation>
    <scope>NUCLEOTIDE SEQUENCE [LARGE SCALE GENOMIC DNA]</scope>
    <source>
        <strain evidence="10">CGMCC 1.19062</strain>
    </source>
</reference>
<keyword evidence="6" id="KW-0732">Signal</keyword>
<keyword evidence="3" id="KW-0482">Metalloprotease</keyword>
<dbReference type="Pfam" id="PF00675">
    <property type="entry name" value="Peptidase_M16"/>
    <property type="match status" value="1"/>
</dbReference>
<organism evidence="9 10">
    <name type="scientific">Lacibacterium aquatile</name>
    <dbReference type="NCBI Taxonomy" id="1168082"/>
    <lineage>
        <taxon>Bacteria</taxon>
        <taxon>Pseudomonadati</taxon>
        <taxon>Pseudomonadota</taxon>
        <taxon>Alphaproteobacteria</taxon>
        <taxon>Rhodospirillales</taxon>
        <taxon>Rhodospirillaceae</taxon>
    </lineage>
</organism>
<dbReference type="InterPro" id="IPR011249">
    <property type="entry name" value="Metalloenz_LuxS/M16"/>
</dbReference>
<evidence type="ECO:0000256" key="5">
    <source>
        <dbReference type="SAM" id="MobiDB-lite"/>
    </source>
</evidence>
<comment type="caution">
    <text evidence="9">The sequence shown here is derived from an EMBL/GenBank/DDBJ whole genome shotgun (WGS) entry which is preliminary data.</text>
</comment>
<dbReference type="Pfam" id="PF05193">
    <property type="entry name" value="Peptidase_M16_C"/>
    <property type="match status" value="1"/>
</dbReference>
<dbReference type="InterPro" id="IPR011765">
    <property type="entry name" value="Pept_M16_N"/>
</dbReference>
<sequence length="452" mass="48966">MSLSRNLIAAAAILVAVPMVVSSAQAELFRPQTFTLANGLEVIVVERAGAAAVQQLLVYKVGSADEAAQQSGIAHYLEHLMFKGTPNTPPGVFDRAVARQGGRQNAYTSYDQTGYHQTVPTEQLPEMMRLEADRMAGLVLSDANSKPELDVVLQERRQRTDTPPSGRIGEQAQAVLFQHSEYGTPIIGWEHEIRALDWHIAQDFHKTWYAPNNAVLIIDGGVSAADVKRWAEETYAKVPSRPVPERMRKEEPPKAAEVRLEQEHPAVRDPSFSRRWLARGLGQRITNNQPTTESYALQVLGEVLGGGANSRLHKALVLEQNLASGVAASYDPNRLGWSSFVVWGSPASGVARDKFEAALAKELERLIADGVTEAEVDAATARIEASTAYSLDGIGAAGRIFASTISVGIPVSEVEAWPDRIRAVSAADVTAAARAILGQPAVTTWLKPKELS</sequence>
<evidence type="ECO:0000256" key="3">
    <source>
        <dbReference type="ARBA" id="ARBA00023049"/>
    </source>
</evidence>
<proteinExistence type="inferred from homology"/>
<comment type="cofactor">
    <cofactor evidence="1">
        <name>Zn(2+)</name>
        <dbReference type="ChEBI" id="CHEBI:29105"/>
    </cofactor>
</comment>
<feature type="compositionally biased region" description="Basic and acidic residues" evidence="5">
    <location>
        <begin position="243"/>
        <end position="261"/>
    </location>
</feature>
<dbReference type="PROSITE" id="PS00143">
    <property type="entry name" value="INSULINASE"/>
    <property type="match status" value="1"/>
</dbReference>
<dbReference type="Gene3D" id="3.30.830.10">
    <property type="entry name" value="Metalloenzyme, LuxS/M16 peptidase-like"/>
    <property type="match status" value="2"/>
</dbReference>
<feature type="domain" description="Peptidase M16 C-terminal" evidence="8">
    <location>
        <begin position="202"/>
        <end position="380"/>
    </location>
</feature>
<feature type="chain" id="PRO_5047187638" evidence="6">
    <location>
        <begin position="27"/>
        <end position="452"/>
    </location>
</feature>
<feature type="domain" description="Peptidase M16 N-terminal" evidence="7">
    <location>
        <begin position="45"/>
        <end position="187"/>
    </location>
</feature>
<evidence type="ECO:0000313" key="9">
    <source>
        <dbReference type="EMBL" id="MFD2261657.1"/>
    </source>
</evidence>
<dbReference type="RefSeq" id="WP_379874573.1">
    <property type="nucleotide sequence ID" value="NZ_JBHUIP010000003.1"/>
</dbReference>
<evidence type="ECO:0000313" key="10">
    <source>
        <dbReference type="Proteomes" id="UP001597295"/>
    </source>
</evidence>
<keyword evidence="10" id="KW-1185">Reference proteome</keyword>
<dbReference type="PANTHER" id="PTHR11851">
    <property type="entry name" value="METALLOPROTEASE"/>
    <property type="match status" value="1"/>
</dbReference>
<gene>
    <name evidence="9" type="ORF">ACFSM5_02080</name>
</gene>
<dbReference type="PANTHER" id="PTHR11851:SF49">
    <property type="entry name" value="MITOCHONDRIAL-PROCESSING PEPTIDASE SUBUNIT ALPHA"/>
    <property type="match status" value="1"/>
</dbReference>
<dbReference type="SUPFAM" id="SSF63411">
    <property type="entry name" value="LuxS/MPP-like metallohydrolase"/>
    <property type="match status" value="2"/>
</dbReference>
<evidence type="ECO:0000256" key="4">
    <source>
        <dbReference type="RuleBase" id="RU004447"/>
    </source>
</evidence>
<feature type="region of interest" description="Disordered" evidence="5">
    <location>
        <begin position="241"/>
        <end position="261"/>
    </location>
</feature>
<evidence type="ECO:0000259" key="7">
    <source>
        <dbReference type="Pfam" id="PF00675"/>
    </source>
</evidence>
<dbReference type="InterPro" id="IPR001431">
    <property type="entry name" value="Pept_M16_Zn_BS"/>
</dbReference>
<feature type="signal peptide" evidence="6">
    <location>
        <begin position="1"/>
        <end position="26"/>
    </location>
</feature>